<protein>
    <submittedName>
        <fullName evidence="1">Uncharacterized protein</fullName>
    </submittedName>
</protein>
<gene>
    <name evidence="1" type="ORF">LY79DRAFT_111726</name>
</gene>
<evidence type="ECO:0000313" key="2">
    <source>
        <dbReference type="Proteomes" id="UP001230504"/>
    </source>
</evidence>
<evidence type="ECO:0000313" key="1">
    <source>
        <dbReference type="EMBL" id="KAK1595378.1"/>
    </source>
</evidence>
<dbReference type="GeneID" id="85434948"/>
<keyword evidence="2" id="KW-1185">Reference proteome</keyword>
<reference evidence="1" key="1">
    <citation type="submission" date="2021-06" db="EMBL/GenBank/DDBJ databases">
        <title>Comparative genomics, transcriptomics and evolutionary studies reveal genomic signatures of adaptation to plant cell wall in hemibiotrophic fungi.</title>
        <authorList>
            <consortium name="DOE Joint Genome Institute"/>
            <person name="Baroncelli R."/>
            <person name="Diaz J.F."/>
            <person name="Benocci T."/>
            <person name="Peng M."/>
            <person name="Battaglia E."/>
            <person name="Haridas S."/>
            <person name="Andreopoulos W."/>
            <person name="Labutti K."/>
            <person name="Pangilinan J."/>
            <person name="Floch G.L."/>
            <person name="Makela M.R."/>
            <person name="Henrissat B."/>
            <person name="Grigoriev I.V."/>
            <person name="Crouch J.A."/>
            <person name="De Vries R.P."/>
            <person name="Sukno S.A."/>
            <person name="Thon M.R."/>
        </authorList>
    </citation>
    <scope>NUCLEOTIDE SEQUENCE</scope>
    <source>
        <strain evidence="1">CBS 125086</strain>
    </source>
</reference>
<sequence>MDPLFAKSKRFKPIRAPASLPFRLAPAFSTGSHPLRDFPFLHNQPPPDPKTIQPKVSLPDVIKSYLRLHTISTLFVDITSNKTQVVFAHGRKSLSYISTSPNRKLSMHISLRHPLHLGSSSPPSSAFNPQPINQSIKPRSIIATHHFQAKLTPPRTASHD</sequence>
<organism evidence="1 2">
    <name type="scientific">Colletotrichum navitas</name>
    <dbReference type="NCBI Taxonomy" id="681940"/>
    <lineage>
        <taxon>Eukaryota</taxon>
        <taxon>Fungi</taxon>
        <taxon>Dikarya</taxon>
        <taxon>Ascomycota</taxon>
        <taxon>Pezizomycotina</taxon>
        <taxon>Sordariomycetes</taxon>
        <taxon>Hypocreomycetidae</taxon>
        <taxon>Glomerellales</taxon>
        <taxon>Glomerellaceae</taxon>
        <taxon>Colletotrichum</taxon>
        <taxon>Colletotrichum graminicola species complex</taxon>
    </lineage>
</organism>
<dbReference type="Proteomes" id="UP001230504">
    <property type="component" value="Unassembled WGS sequence"/>
</dbReference>
<name>A0AAD8Q4L2_9PEZI</name>
<accession>A0AAD8Q4L2</accession>
<proteinExistence type="predicted"/>
<dbReference type="AlphaFoldDB" id="A0AAD8Q4L2"/>
<dbReference type="RefSeq" id="XP_060416425.1">
    <property type="nucleotide sequence ID" value="XM_060550708.1"/>
</dbReference>
<comment type="caution">
    <text evidence="1">The sequence shown here is derived from an EMBL/GenBank/DDBJ whole genome shotgun (WGS) entry which is preliminary data.</text>
</comment>
<dbReference type="EMBL" id="JAHLJV010000016">
    <property type="protein sequence ID" value="KAK1595378.1"/>
    <property type="molecule type" value="Genomic_DNA"/>
</dbReference>